<dbReference type="RefSeq" id="WP_197529569.1">
    <property type="nucleotide sequence ID" value="NZ_CP036349.1"/>
</dbReference>
<name>A0A518KE74_9BACT</name>
<dbReference type="KEGG" id="bmei:Spa11_43100"/>
<protein>
    <submittedName>
        <fullName evidence="1">Uncharacterized protein</fullName>
    </submittedName>
</protein>
<sequence length="186" mass="21278">MLDVFRYGSVLLGDRLIYSWNNFVLLRERGVDAVFRFTSNRNIDFRLGERLGPSDHIVVWPRPTTNRLFAWKQFMAMPASIPVRECRVSIAQPGLRSQTLVLATTLLDAKRYPEEALAQPQATQERYDLLTRPRHVLRALMPKELSSTKRHSSVGRLQVREATSSSRCWESTSGLACITNDLVNCE</sequence>
<dbReference type="AlphaFoldDB" id="A0A518KE74"/>
<gene>
    <name evidence="1" type="ORF">Spa11_43100</name>
</gene>
<dbReference type="Proteomes" id="UP000316426">
    <property type="component" value="Chromosome"/>
</dbReference>
<dbReference type="EMBL" id="CP036349">
    <property type="protein sequence ID" value="QDV76085.1"/>
    <property type="molecule type" value="Genomic_DNA"/>
</dbReference>
<accession>A0A518KE74</accession>
<organism evidence="1 2">
    <name type="scientific">Botrimarina mediterranea</name>
    <dbReference type="NCBI Taxonomy" id="2528022"/>
    <lineage>
        <taxon>Bacteria</taxon>
        <taxon>Pseudomonadati</taxon>
        <taxon>Planctomycetota</taxon>
        <taxon>Planctomycetia</taxon>
        <taxon>Pirellulales</taxon>
        <taxon>Lacipirellulaceae</taxon>
        <taxon>Botrimarina</taxon>
    </lineage>
</organism>
<evidence type="ECO:0000313" key="1">
    <source>
        <dbReference type="EMBL" id="QDV76085.1"/>
    </source>
</evidence>
<keyword evidence="2" id="KW-1185">Reference proteome</keyword>
<reference evidence="1 2" key="1">
    <citation type="submission" date="2019-02" db="EMBL/GenBank/DDBJ databases">
        <title>Deep-cultivation of Planctomycetes and their phenomic and genomic characterization uncovers novel biology.</title>
        <authorList>
            <person name="Wiegand S."/>
            <person name="Jogler M."/>
            <person name="Boedeker C."/>
            <person name="Pinto D."/>
            <person name="Vollmers J."/>
            <person name="Rivas-Marin E."/>
            <person name="Kohn T."/>
            <person name="Peeters S.H."/>
            <person name="Heuer A."/>
            <person name="Rast P."/>
            <person name="Oberbeckmann S."/>
            <person name="Bunk B."/>
            <person name="Jeske O."/>
            <person name="Meyerdierks A."/>
            <person name="Storesund J.E."/>
            <person name="Kallscheuer N."/>
            <person name="Luecker S."/>
            <person name="Lage O.M."/>
            <person name="Pohl T."/>
            <person name="Merkel B.J."/>
            <person name="Hornburger P."/>
            <person name="Mueller R.-W."/>
            <person name="Bruemmer F."/>
            <person name="Labrenz M."/>
            <person name="Spormann A.M."/>
            <person name="Op den Camp H."/>
            <person name="Overmann J."/>
            <person name="Amann R."/>
            <person name="Jetten M.S.M."/>
            <person name="Mascher T."/>
            <person name="Medema M.H."/>
            <person name="Devos D.P."/>
            <person name="Kaster A.-K."/>
            <person name="Ovreas L."/>
            <person name="Rohde M."/>
            <person name="Galperin M.Y."/>
            <person name="Jogler C."/>
        </authorList>
    </citation>
    <scope>NUCLEOTIDE SEQUENCE [LARGE SCALE GENOMIC DNA]</scope>
    <source>
        <strain evidence="1 2">Spa11</strain>
    </source>
</reference>
<evidence type="ECO:0000313" key="2">
    <source>
        <dbReference type="Proteomes" id="UP000316426"/>
    </source>
</evidence>
<proteinExistence type="predicted"/>